<reference evidence="1" key="1">
    <citation type="journal article" date="2021" name="Proc. Natl. Acad. Sci. U.S.A.">
        <title>A Catalog of Tens of Thousands of Viruses from Human Metagenomes Reveals Hidden Associations with Chronic Diseases.</title>
        <authorList>
            <person name="Tisza M.J."/>
            <person name="Buck C.B."/>
        </authorList>
    </citation>
    <scope>NUCLEOTIDE SEQUENCE</scope>
    <source>
        <strain evidence="1">Ct1h53</strain>
    </source>
</reference>
<dbReference type="EMBL" id="BK014902">
    <property type="protein sequence ID" value="DAD81524.1"/>
    <property type="molecule type" value="Genomic_DNA"/>
</dbReference>
<name>A0A8S5MH49_9CAUD</name>
<organism evidence="1">
    <name type="scientific">Podoviridae sp. ct1h53</name>
    <dbReference type="NCBI Taxonomy" id="2826536"/>
    <lineage>
        <taxon>Viruses</taxon>
        <taxon>Duplodnaviria</taxon>
        <taxon>Heunggongvirae</taxon>
        <taxon>Uroviricota</taxon>
        <taxon>Caudoviricetes</taxon>
    </lineage>
</organism>
<accession>A0A8S5MH49</accession>
<protein>
    <submittedName>
        <fullName evidence="1">Uncharacterized protein</fullName>
    </submittedName>
</protein>
<evidence type="ECO:0000313" key="1">
    <source>
        <dbReference type="EMBL" id="DAD81524.1"/>
    </source>
</evidence>
<sequence>MMGLREFVELFDKNEVKNLFNALSSCIEYVRIDLHVFNIGAHVACLYSNDPELLSQAEGCNVNMIIEVPYLFEAFMEYASPELKAYYDELTKEV</sequence>
<proteinExistence type="predicted"/>